<dbReference type="InterPro" id="IPR029044">
    <property type="entry name" value="Nucleotide-diphossugar_trans"/>
</dbReference>
<dbReference type="GO" id="GO:0005794">
    <property type="term" value="C:Golgi apparatus"/>
    <property type="evidence" value="ECO:0007669"/>
    <property type="project" value="TreeGrafter"/>
</dbReference>
<dbReference type="PANTHER" id="PTHR47032:SF1">
    <property type="entry name" value="UDP-D-XYLOSE:L-FUCOSE ALPHA-1,3-D-XYLOSYLTRANSFERASE-RELATED"/>
    <property type="match status" value="1"/>
</dbReference>
<dbReference type="InterPro" id="IPR005069">
    <property type="entry name" value="Nucl-diP-sugar_transferase"/>
</dbReference>
<dbReference type="Gene3D" id="3.90.550.10">
    <property type="entry name" value="Spore Coat Polysaccharide Biosynthesis Protein SpsA, Chain A"/>
    <property type="match status" value="1"/>
</dbReference>
<dbReference type="PANTHER" id="PTHR47032">
    <property type="entry name" value="UDP-D-XYLOSE:L-FUCOSE ALPHA-1,3-D-XYLOSYLTRANSFERASE-RELATED"/>
    <property type="match status" value="1"/>
</dbReference>
<evidence type="ECO:0000259" key="1">
    <source>
        <dbReference type="Pfam" id="PF03407"/>
    </source>
</evidence>
<evidence type="ECO:0000313" key="2">
    <source>
        <dbReference type="EMBL" id="QHT14605.1"/>
    </source>
</evidence>
<dbReference type="GO" id="GO:0016757">
    <property type="term" value="F:glycosyltransferase activity"/>
    <property type="evidence" value="ECO:0007669"/>
    <property type="project" value="TreeGrafter"/>
</dbReference>
<dbReference type="Pfam" id="PF03407">
    <property type="entry name" value="Nucleotid_trans"/>
    <property type="match status" value="1"/>
</dbReference>
<dbReference type="SUPFAM" id="SSF53448">
    <property type="entry name" value="Nucleotide-diphospho-sugar transferases"/>
    <property type="match status" value="1"/>
</dbReference>
<protein>
    <recommendedName>
        <fullName evidence="1">Nucleotide-diphospho-sugar transferase domain-containing protein</fullName>
    </recommendedName>
</protein>
<proteinExistence type="predicted"/>
<dbReference type="EMBL" id="MN739587">
    <property type="protein sequence ID" value="QHT14605.1"/>
    <property type="molecule type" value="Genomic_DNA"/>
</dbReference>
<dbReference type="InterPro" id="IPR052636">
    <property type="entry name" value="UDP-D-xylose:L-fucose_XylT"/>
</dbReference>
<reference evidence="2" key="1">
    <citation type="journal article" date="2020" name="Nature">
        <title>Giant virus diversity and host interactions through global metagenomics.</title>
        <authorList>
            <person name="Schulz F."/>
            <person name="Roux S."/>
            <person name="Paez-Espino D."/>
            <person name="Jungbluth S."/>
            <person name="Walsh D.A."/>
            <person name="Denef V.J."/>
            <person name="McMahon K.D."/>
            <person name="Konstantinidis K.T."/>
            <person name="Eloe-Fadrosh E.A."/>
            <person name="Kyrpides N.C."/>
            <person name="Woyke T."/>
        </authorList>
    </citation>
    <scope>NUCLEOTIDE SEQUENCE</scope>
    <source>
        <strain evidence="2">GVMAG-M-3300023174-141</strain>
    </source>
</reference>
<accession>A0A6C0DG91</accession>
<organism evidence="2">
    <name type="scientific">viral metagenome</name>
    <dbReference type="NCBI Taxonomy" id="1070528"/>
    <lineage>
        <taxon>unclassified sequences</taxon>
        <taxon>metagenomes</taxon>
        <taxon>organismal metagenomes</taxon>
    </lineage>
</organism>
<sequence>MSIHLTREQLDPYILSDGTVMTTVTNNGYLLYTLNMLKSLKPFGLDDKILILCLDRKGADILFKKGYQPICIDHIIGRFCPWNTKGYDEICYLKMELVYRILSFGKNVLLVDGDIVFIKDPITDVLQWREMTGEVWIQNDAQNDQDTNNLCTGYLYLRSSPRMIELYDCVSATGQEKYKKCAFDNNDQTYFNKYVKPHCKVNALPLEKYPNGKMFYDHLKLVRNDTVLVHFNWVKGHLKMAKMKEHKMWLLTEEEER</sequence>
<name>A0A6C0DG91_9ZZZZ</name>
<feature type="domain" description="Nucleotide-diphospho-sugar transferase" evidence="1">
    <location>
        <begin position="46"/>
        <end position="240"/>
    </location>
</feature>
<dbReference type="AlphaFoldDB" id="A0A6C0DG91"/>